<sequence length="228" mass="25911">MRHGLVLVLFALCSYADVFKVYTEQNPPYNYGNPNHIQGSSTLLLKQLFEKNAHQFEGNTISLIPWARGYHDVLHVKNTMLYSMARTPEREDLFAWVGPIGKLRIGILAKKSRHVVITSAKSAAEYKIGTILNAAAEQLMLKEGFDIQTFDRFSSLESQLKKLKDDRIDCFASNIDAMYHIIKDMGGDVSEYEVVYLLKESDLYFAFNKETHPQTITALNATLKTLLK</sequence>
<evidence type="ECO:0000313" key="2">
    <source>
        <dbReference type="Proteomes" id="UP000094609"/>
    </source>
</evidence>
<dbReference type="KEGG" id="shal:SHALO_1833"/>
<dbReference type="EMBL" id="CP017111">
    <property type="protein sequence ID" value="AOO65604.1"/>
    <property type="molecule type" value="Genomic_DNA"/>
</dbReference>
<dbReference type="Proteomes" id="UP000094609">
    <property type="component" value="Chromosome"/>
</dbReference>
<keyword evidence="2" id="KW-1185">Reference proteome</keyword>
<proteinExistence type="predicted"/>
<protein>
    <submittedName>
        <fullName evidence="1">Putative extracellular solute-binding protein</fullName>
    </submittedName>
</protein>
<gene>
    <name evidence="1" type="ORF">SHALO_1833</name>
</gene>
<name>A0A1D7TL03_9BACT</name>
<reference evidence="2" key="1">
    <citation type="submission" date="2016-08" db="EMBL/GenBank/DDBJ databases">
        <title>Complete genome sequence of the organohalide-respiring Epsilonproteobacterium Sulfurospirillum halorespirans.</title>
        <authorList>
            <person name="Goris T."/>
            <person name="Zimmermann J."/>
            <person name="Schenz B."/>
            <person name="Lemos M."/>
            <person name="Hackermueller J."/>
            <person name="Diekert G."/>
        </authorList>
    </citation>
    <scope>NUCLEOTIDE SEQUENCE [LARGE SCALE GENOMIC DNA]</scope>
    <source>
        <strain>DSM 13726</strain>
        <strain evidence="2">PCE-M2</strain>
    </source>
</reference>
<organism evidence="1 2">
    <name type="scientific">Sulfurospirillum halorespirans DSM 13726</name>
    <dbReference type="NCBI Taxonomy" id="1193502"/>
    <lineage>
        <taxon>Bacteria</taxon>
        <taxon>Pseudomonadati</taxon>
        <taxon>Campylobacterota</taxon>
        <taxon>Epsilonproteobacteria</taxon>
        <taxon>Campylobacterales</taxon>
        <taxon>Sulfurospirillaceae</taxon>
        <taxon>Sulfurospirillum</taxon>
    </lineage>
</organism>
<dbReference type="STRING" id="1193502.SHALO_1833"/>
<dbReference type="PANTHER" id="PTHR38834">
    <property type="entry name" value="PERIPLASMIC SUBSTRATE BINDING PROTEIN FAMILY 3"/>
    <property type="match status" value="1"/>
</dbReference>
<evidence type="ECO:0000313" key="1">
    <source>
        <dbReference type="EMBL" id="AOO65604.1"/>
    </source>
</evidence>
<dbReference type="Gene3D" id="3.40.190.10">
    <property type="entry name" value="Periplasmic binding protein-like II"/>
    <property type="match status" value="2"/>
</dbReference>
<dbReference type="AlphaFoldDB" id="A0A1D7TL03"/>
<dbReference type="RefSeq" id="WP_069478264.1">
    <property type="nucleotide sequence ID" value="NZ_CP017111.1"/>
</dbReference>
<dbReference type="PANTHER" id="PTHR38834:SF3">
    <property type="entry name" value="SOLUTE-BINDING PROTEIN FAMILY 3_N-TERMINAL DOMAIN-CONTAINING PROTEIN"/>
    <property type="match status" value="1"/>
</dbReference>
<accession>A0A1D7TL03</accession>
<dbReference type="SUPFAM" id="SSF53850">
    <property type="entry name" value="Periplasmic binding protein-like II"/>
    <property type="match status" value="1"/>
</dbReference>